<evidence type="ECO:0000313" key="3">
    <source>
        <dbReference type="Proteomes" id="UP000567922"/>
    </source>
</evidence>
<sequence>MTTTVRLRAPMWTRIVLAVLAVPQLVTGLWAVINPRHWYDTFPGLGPLLVAAEPPFNAHLATDAGAGFLAVGVVAGVAALWGERRVVLVGGLGLAAFALPHFLYHAASPAPGLNATSNTVNVIILSIAALLPLAVVAASLKGRDT</sequence>
<dbReference type="EMBL" id="JACHWS010000001">
    <property type="protein sequence ID" value="MBB3036787.1"/>
    <property type="molecule type" value="Genomic_DNA"/>
</dbReference>
<feature type="transmembrane region" description="Helical" evidence="1">
    <location>
        <begin position="64"/>
        <end position="81"/>
    </location>
</feature>
<feature type="transmembrane region" description="Helical" evidence="1">
    <location>
        <begin position="119"/>
        <end position="140"/>
    </location>
</feature>
<name>A0A839RK55_9ACTN</name>
<evidence type="ECO:0000313" key="2">
    <source>
        <dbReference type="EMBL" id="MBB3036787.1"/>
    </source>
</evidence>
<dbReference type="AlphaFoldDB" id="A0A839RK55"/>
<feature type="transmembrane region" description="Helical" evidence="1">
    <location>
        <begin position="12"/>
        <end position="33"/>
    </location>
</feature>
<comment type="caution">
    <text evidence="2">The sequence shown here is derived from an EMBL/GenBank/DDBJ whole genome shotgun (WGS) entry which is preliminary data.</text>
</comment>
<keyword evidence="3" id="KW-1185">Reference proteome</keyword>
<evidence type="ECO:0000256" key="1">
    <source>
        <dbReference type="SAM" id="Phobius"/>
    </source>
</evidence>
<accession>A0A839RK55</accession>
<reference evidence="2 3" key="1">
    <citation type="submission" date="2020-08" db="EMBL/GenBank/DDBJ databases">
        <title>Sequencing the genomes of 1000 actinobacteria strains.</title>
        <authorList>
            <person name="Klenk H.-P."/>
        </authorList>
    </citation>
    <scope>NUCLEOTIDE SEQUENCE [LARGE SCALE GENOMIC DNA]</scope>
    <source>
        <strain evidence="2 3">DSM 45258</strain>
    </source>
</reference>
<organism evidence="2 3">
    <name type="scientific">Hoyosella altamirensis</name>
    <dbReference type="NCBI Taxonomy" id="616997"/>
    <lineage>
        <taxon>Bacteria</taxon>
        <taxon>Bacillati</taxon>
        <taxon>Actinomycetota</taxon>
        <taxon>Actinomycetes</taxon>
        <taxon>Mycobacteriales</taxon>
        <taxon>Hoyosellaceae</taxon>
        <taxon>Hoyosella</taxon>
    </lineage>
</organism>
<keyword evidence="1" id="KW-0472">Membrane</keyword>
<proteinExistence type="predicted"/>
<protein>
    <submittedName>
        <fullName evidence="2">Uncharacterized protein</fullName>
    </submittedName>
</protein>
<dbReference type="Proteomes" id="UP000567922">
    <property type="component" value="Unassembled WGS sequence"/>
</dbReference>
<dbReference type="RefSeq" id="WP_064440818.1">
    <property type="nucleotide sequence ID" value="NZ_BDDI01000010.1"/>
</dbReference>
<dbReference type="OrthoDB" id="74134at2"/>
<keyword evidence="1" id="KW-1133">Transmembrane helix</keyword>
<keyword evidence="1" id="KW-0812">Transmembrane</keyword>
<gene>
    <name evidence="2" type="ORF">FHU29_001221</name>
</gene>
<feature type="transmembrane region" description="Helical" evidence="1">
    <location>
        <begin position="86"/>
        <end position="107"/>
    </location>
</feature>